<dbReference type="AlphaFoldDB" id="A0A2U3KAG4"/>
<dbReference type="InterPro" id="IPR050090">
    <property type="entry name" value="Tyrosine_recombinase_XerCD"/>
</dbReference>
<dbReference type="Pfam" id="PF00589">
    <property type="entry name" value="Phage_integrase"/>
    <property type="match status" value="1"/>
</dbReference>
<evidence type="ECO:0000313" key="4">
    <source>
        <dbReference type="Proteomes" id="UP000238701"/>
    </source>
</evidence>
<dbReference type="Gene3D" id="1.10.443.10">
    <property type="entry name" value="Intergrase catalytic core"/>
    <property type="match status" value="1"/>
</dbReference>
<organism evidence="3 4">
    <name type="scientific">Candidatus Sulfotelmatobacter kueseliae</name>
    <dbReference type="NCBI Taxonomy" id="2042962"/>
    <lineage>
        <taxon>Bacteria</taxon>
        <taxon>Pseudomonadati</taxon>
        <taxon>Acidobacteriota</taxon>
        <taxon>Terriglobia</taxon>
        <taxon>Terriglobales</taxon>
        <taxon>Candidatus Korobacteraceae</taxon>
        <taxon>Candidatus Sulfotelmatobacter</taxon>
    </lineage>
</organism>
<reference evidence="4" key="1">
    <citation type="submission" date="2018-02" db="EMBL/GenBank/DDBJ databases">
        <authorList>
            <person name="Hausmann B."/>
        </authorList>
    </citation>
    <scope>NUCLEOTIDE SEQUENCE [LARGE SCALE GENOMIC DNA]</scope>
    <source>
        <strain evidence="4">Peat soil MAG SbA1</strain>
    </source>
</reference>
<accession>A0A2U3KAG4</accession>
<dbReference type="InterPro" id="IPR002104">
    <property type="entry name" value="Integrase_catalytic"/>
</dbReference>
<evidence type="ECO:0000256" key="1">
    <source>
        <dbReference type="ARBA" id="ARBA00023172"/>
    </source>
</evidence>
<feature type="domain" description="Tyr recombinase" evidence="2">
    <location>
        <begin position="152"/>
        <end position="335"/>
    </location>
</feature>
<dbReference type="SUPFAM" id="SSF56349">
    <property type="entry name" value="DNA breaking-rejoining enzymes"/>
    <property type="match status" value="1"/>
</dbReference>
<dbReference type="GO" id="GO:0006310">
    <property type="term" value="P:DNA recombination"/>
    <property type="evidence" value="ECO:0007669"/>
    <property type="project" value="UniProtKB-KW"/>
</dbReference>
<dbReference type="Proteomes" id="UP000238701">
    <property type="component" value="Unassembled WGS sequence"/>
</dbReference>
<dbReference type="PANTHER" id="PTHR30349">
    <property type="entry name" value="PHAGE INTEGRASE-RELATED"/>
    <property type="match status" value="1"/>
</dbReference>
<evidence type="ECO:0000313" key="3">
    <source>
        <dbReference type="EMBL" id="SPF36645.1"/>
    </source>
</evidence>
<dbReference type="OrthoDB" id="115734at2"/>
<dbReference type="EMBL" id="OMOD01000068">
    <property type="protein sequence ID" value="SPF36645.1"/>
    <property type="molecule type" value="Genomic_DNA"/>
</dbReference>
<gene>
    <name evidence="3" type="ORF">SBA1_160015</name>
</gene>
<protein>
    <submittedName>
        <fullName evidence="3">Site-specific recombinase XerD</fullName>
    </submittedName>
</protein>
<keyword evidence="1" id="KW-0233">DNA recombination</keyword>
<dbReference type="InterPro" id="IPR013762">
    <property type="entry name" value="Integrase-like_cat_sf"/>
</dbReference>
<dbReference type="CDD" id="cd00796">
    <property type="entry name" value="INT_Rci_Hp1_C"/>
    <property type="match status" value="1"/>
</dbReference>
<dbReference type="PROSITE" id="PS51898">
    <property type="entry name" value="TYR_RECOMBINASE"/>
    <property type="match status" value="1"/>
</dbReference>
<evidence type="ECO:0000259" key="2">
    <source>
        <dbReference type="PROSITE" id="PS51898"/>
    </source>
</evidence>
<name>A0A2U3KAG4_9BACT</name>
<dbReference type="GO" id="GO:0003677">
    <property type="term" value="F:DNA binding"/>
    <property type="evidence" value="ECO:0007669"/>
    <property type="project" value="InterPro"/>
</dbReference>
<dbReference type="PANTHER" id="PTHR30349:SF64">
    <property type="entry name" value="PROPHAGE INTEGRASE INTD-RELATED"/>
    <property type="match status" value="1"/>
</dbReference>
<dbReference type="InterPro" id="IPR011010">
    <property type="entry name" value="DNA_brk_join_enz"/>
</dbReference>
<sequence>MKLFRKAKSKFYWYDFTVRGHRYRGSTQETRSLKALQAASLKLASVMENTDPLPGKPTALGEVGERFLAWVDSGRLEDMTRKFYRNGWRLLKATPVAEVRVNQITGDCVEQLKFPGSAANANCALRTLRRMLHKAEEWKMIGHAPKIKMMKEHGRHLRLDNTAERKLLEGAKACTWRRRTFELFRDIVVLMRDTGMRNQRELYRMRIENLDWENRVIFVPDSKTPEGRRPVPMSRRVFELLHERCGTRTEGWVFPSKRSASGHLCSIDRLFREARRRAGLPKELVLYCARHDYGTRVLTRTGNLAAVMRTMGHRDVKTAMRYQHPELEVVRAALDYGTASETAEMRA</sequence>
<proteinExistence type="predicted"/>
<dbReference type="GO" id="GO:0015074">
    <property type="term" value="P:DNA integration"/>
    <property type="evidence" value="ECO:0007669"/>
    <property type="project" value="InterPro"/>
</dbReference>